<reference evidence="6" key="1">
    <citation type="journal article" date="2018" name="Algal Res.">
        <title>Characterization of plant carbon substrate utilization by Auxenochlorella protothecoides.</title>
        <authorList>
            <person name="Vogler B.W."/>
            <person name="Starkenburg S.R."/>
            <person name="Sudasinghe N."/>
            <person name="Schambach J.Y."/>
            <person name="Rollin J.A."/>
            <person name="Pattathil S."/>
            <person name="Barry A.N."/>
        </authorList>
    </citation>
    <scope>NUCLEOTIDE SEQUENCE [LARGE SCALE GENOMIC DNA]</scope>
    <source>
        <strain evidence="6">UTEX 25</strain>
    </source>
</reference>
<dbReference type="InterPro" id="IPR050825">
    <property type="entry name" value="RBM42_RBP45_47-like"/>
</dbReference>
<accession>A0A3M7KXB6</accession>
<dbReference type="Pfam" id="PF04832">
    <property type="entry name" value="SOUL"/>
    <property type="match status" value="1"/>
</dbReference>
<dbReference type="SUPFAM" id="SSF55136">
    <property type="entry name" value="Probable bacterial effector-binding domain"/>
    <property type="match status" value="1"/>
</dbReference>
<dbReference type="Gene3D" id="3.20.80.10">
    <property type="entry name" value="Regulatory factor, effector binding domain"/>
    <property type="match status" value="1"/>
</dbReference>
<dbReference type="Pfam" id="PF00076">
    <property type="entry name" value="RRM_1"/>
    <property type="match status" value="3"/>
</dbReference>
<dbReference type="InterPro" id="IPR035979">
    <property type="entry name" value="RBD_domain_sf"/>
</dbReference>
<dbReference type="InterPro" id="IPR012677">
    <property type="entry name" value="Nucleotide-bd_a/b_plait_sf"/>
</dbReference>
<evidence type="ECO:0000256" key="3">
    <source>
        <dbReference type="PROSITE-ProRule" id="PRU00176"/>
    </source>
</evidence>
<dbReference type="SUPFAM" id="SSF54928">
    <property type="entry name" value="RNA-binding domain, RBD"/>
    <property type="match status" value="2"/>
</dbReference>
<protein>
    <recommendedName>
        <fullName evidence="4">RRM domain-containing protein</fullName>
    </recommendedName>
</protein>
<feature type="non-terminal residue" evidence="5">
    <location>
        <position position="1"/>
    </location>
</feature>
<dbReference type="AlphaFoldDB" id="A0A3M7KXB6"/>
<feature type="domain" description="RRM" evidence="4">
    <location>
        <begin position="244"/>
        <end position="316"/>
    </location>
</feature>
<evidence type="ECO:0000313" key="5">
    <source>
        <dbReference type="EMBL" id="RMZ54420.1"/>
    </source>
</evidence>
<dbReference type="GO" id="GO:0003729">
    <property type="term" value="F:mRNA binding"/>
    <property type="evidence" value="ECO:0007669"/>
    <property type="project" value="InterPro"/>
</dbReference>
<evidence type="ECO:0000256" key="1">
    <source>
        <dbReference type="ARBA" id="ARBA00009817"/>
    </source>
</evidence>
<evidence type="ECO:0000256" key="2">
    <source>
        <dbReference type="ARBA" id="ARBA00022884"/>
    </source>
</evidence>
<name>A0A3M7KXB6_AUXPR</name>
<dbReference type="Pfam" id="PF10184">
    <property type="entry name" value="DUF2358"/>
    <property type="match status" value="1"/>
</dbReference>
<feature type="domain" description="RRM" evidence="4">
    <location>
        <begin position="55"/>
        <end position="133"/>
    </location>
</feature>
<evidence type="ECO:0000313" key="6">
    <source>
        <dbReference type="Proteomes" id="UP000279271"/>
    </source>
</evidence>
<organism evidence="5 6">
    <name type="scientific">Auxenochlorella protothecoides</name>
    <name type="common">Green microalga</name>
    <name type="synonym">Chlorella protothecoides</name>
    <dbReference type="NCBI Taxonomy" id="3075"/>
    <lineage>
        <taxon>Eukaryota</taxon>
        <taxon>Viridiplantae</taxon>
        <taxon>Chlorophyta</taxon>
        <taxon>core chlorophytes</taxon>
        <taxon>Trebouxiophyceae</taxon>
        <taxon>Chlorellales</taxon>
        <taxon>Chlorellaceae</taxon>
        <taxon>Auxenochlorella</taxon>
    </lineage>
</organism>
<keyword evidence="2 3" id="KW-0694">RNA-binding</keyword>
<comment type="caution">
    <text evidence="5">The sequence shown here is derived from an EMBL/GenBank/DDBJ whole genome shotgun (WGS) entry which is preliminary data.</text>
</comment>
<comment type="similarity">
    <text evidence="1">Belongs to the HEBP family.</text>
</comment>
<dbReference type="InterPro" id="IPR011256">
    <property type="entry name" value="Reg_factor_effector_dom_sf"/>
</dbReference>
<dbReference type="EMBL" id="QOKY01000179">
    <property type="protein sequence ID" value="RMZ54420.1"/>
    <property type="molecule type" value="Genomic_DNA"/>
</dbReference>
<sequence>SWANAPDIDAQSPLNFFTDGQAYGLQGYGLPTQSLQLSSQMEEADRNSASGPGNKTLYLGNLHPFISEAMLHDVFAGCRGVLELKIIKDKATGIPAGYGFAKFVDAISAQEGLDLVGKPVLFGQEVRINWAFQKEQREELGNHVHVFVGDLAADVTDAMLAAAFEVYPGCSDARVMWDHASGRSRGYGFVSFATKAQAEAAIQGQHGQTIGSRRVRCGWAQHKVGESAAPVDAAVLDRSDPTNTNVYVGNLDVALTDSEIRRHFSSFGALAEMKLHRKGAYGFVRFRSHADAVRAIVGSNAQPLGSKVLKCSWGRHPSLPPSGLHSHLLLATGAGLNPMLPLALSAPAPGMVSGGLGSGLVNPMLPALPSAMNHSLLPPYQPPVDAEAFLWKDLEHLFDDQGIDSSRYEEAVNFSDPISKFSSLRGYLANISFLRIALSPKFHLHDIRRTGPLELTTRWTMDMELSFNRFNPLKPWYDPKPVFTGTSIMTVNPDTGKFVSHIDTWDAVSNQSYLSLEAVRHLASQVLTLRQTPQDLTTPSYLVLKKMPRYEIRQYEGFTGLETRAGEAQGQAFQKLAGYLGGKNSQGRKLAMTTPVLTDDKGGMQFVVGADEAGEDGRDLPQASDESIRVTGSPPQIQGVATFSGAANQTLAAAKAAELRNILREDGHTPADATSWQLAQYNSPLVPGFLRRNEVLISLSDYKLW</sequence>
<dbReference type="SMART" id="SM00360">
    <property type="entry name" value="RRM"/>
    <property type="match status" value="3"/>
</dbReference>
<dbReference type="Proteomes" id="UP000279271">
    <property type="component" value="Unassembled WGS sequence"/>
</dbReference>
<dbReference type="InterPro" id="IPR006917">
    <property type="entry name" value="SOUL_heme-bd"/>
</dbReference>
<proteinExistence type="inferred from homology"/>
<dbReference type="PROSITE" id="PS50102">
    <property type="entry name" value="RRM"/>
    <property type="match status" value="3"/>
</dbReference>
<dbReference type="InterPro" id="IPR018790">
    <property type="entry name" value="DUF2358"/>
</dbReference>
<gene>
    <name evidence="5" type="ORF">APUTEX25_001996</name>
</gene>
<dbReference type="InterPro" id="IPR000504">
    <property type="entry name" value="RRM_dom"/>
</dbReference>
<dbReference type="PANTHER" id="PTHR47640">
    <property type="entry name" value="TRNA SELENOCYSTEINE 1-ASSOCIATED PROTEIN 1-RELATED-RELATED"/>
    <property type="match status" value="1"/>
</dbReference>
<evidence type="ECO:0000259" key="4">
    <source>
        <dbReference type="PROSITE" id="PS50102"/>
    </source>
</evidence>
<dbReference type="PANTHER" id="PTHR47640:SF5">
    <property type="entry name" value="RRM DOMAIN-CONTAINING PROTEIN"/>
    <property type="match status" value="1"/>
</dbReference>
<feature type="domain" description="RRM" evidence="4">
    <location>
        <begin position="144"/>
        <end position="222"/>
    </location>
</feature>
<dbReference type="Gene3D" id="3.30.70.330">
    <property type="match status" value="3"/>
</dbReference>